<feature type="domain" description="Periplasmic binding protein" evidence="4">
    <location>
        <begin position="7"/>
        <end position="247"/>
    </location>
</feature>
<evidence type="ECO:0000313" key="5">
    <source>
        <dbReference type="EMBL" id="MBB5136721.1"/>
    </source>
</evidence>
<evidence type="ECO:0000256" key="2">
    <source>
        <dbReference type="ARBA" id="ARBA00007639"/>
    </source>
</evidence>
<evidence type="ECO:0000256" key="3">
    <source>
        <dbReference type="ARBA" id="ARBA00022729"/>
    </source>
</evidence>
<dbReference type="Proteomes" id="UP000578449">
    <property type="component" value="Unassembled WGS sequence"/>
</dbReference>
<dbReference type="PANTHER" id="PTHR46847:SF1">
    <property type="entry name" value="D-ALLOSE-BINDING PERIPLASMIC PROTEIN-RELATED"/>
    <property type="match status" value="1"/>
</dbReference>
<gene>
    <name evidence="5" type="ORF">HNP84_006472</name>
</gene>
<proteinExistence type="inferred from homology"/>
<dbReference type="InterPro" id="IPR025997">
    <property type="entry name" value="SBP_2_dom"/>
</dbReference>
<protein>
    <submittedName>
        <fullName evidence="5">ABC-type sugar transport system substrate-binding protein</fullName>
    </submittedName>
</protein>
<comment type="subcellular location">
    <subcellularLocation>
        <location evidence="1">Cell envelope</location>
    </subcellularLocation>
</comment>
<dbReference type="Gene3D" id="3.40.50.2300">
    <property type="match status" value="2"/>
</dbReference>
<dbReference type="RefSeq" id="WP_185053598.1">
    <property type="nucleotide sequence ID" value="NZ_BAABIX010000008.1"/>
</dbReference>
<keyword evidence="3" id="KW-0732">Signal</keyword>
<dbReference type="GO" id="GO:0030313">
    <property type="term" value="C:cell envelope"/>
    <property type="evidence" value="ECO:0007669"/>
    <property type="project" value="UniProtKB-SubCell"/>
</dbReference>
<dbReference type="AlphaFoldDB" id="A0A840PFV4"/>
<comment type="similarity">
    <text evidence="2">Belongs to the bacterial solute-binding protein 2 family.</text>
</comment>
<sequence>MGLIRFSGSDVYANSALDAIAAYGKSKGWTITEVDANGSVDSANTALTNLATKGVDAIATSVFPTDALATGVASAQAAGIPVANWGGGLGPGVPIAADVAIGAPMAERVVNDLGGEGALLALGYRPGLPCQRREKALEEAVAKTGIQMDAQQITIPGQVESAYKATQAWAQARPRGGRLAVWSCFDDPATGAVAALQQLGRTDVRTYGLNGTAEALALVKAGKLTATQWIDGPSQGREIARLLEKYWAAPKDFKPVEIDGDYKIIDKTNVDGFLADHPELSKSS</sequence>
<dbReference type="Pfam" id="PF13407">
    <property type="entry name" value="Peripla_BP_4"/>
    <property type="match status" value="1"/>
</dbReference>
<name>A0A840PFV4_9ACTN</name>
<accession>A0A840PFV4</accession>
<reference evidence="5 6" key="1">
    <citation type="submission" date="2020-08" db="EMBL/GenBank/DDBJ databases">
        <title>Genomic Encyclopedia of Type Strains, Phase IV (KMG-IV): sequencing the most valuable type-strain genomes for metagenomic binning, comparative biology and taxonomic classification.</title>
        <authorList>
            <person name="Goeker M."/>
        </authorList>
    </citation>
    <scope>NUCLEOTIDE SEQUENCE [LARGE SCALE GENOMIC DNA]</scope>
    <source>
        <strain evidence="5 6">DSM 45615</strain>
    </source>
</reference>
<organism evidence="5 6">
    <name type="scientific">Thermocatellispora tengchongensis</name>
    <dbReference type="NCBI Taxonomy" id="1073253"/>
    <lineage>
        <taxon>Bacteria</taxon>
        <taxon>Bacillati</taxon>
        <taxon>Actinomycetota</taxon>
        <taxon>Actinomycetes</taxon>
        <taxon>Streptosporangiales</taxon>
        <taxon>Streptosporangiaceae</taxon>
        <taxon>Thermocatellispora</taxon>
    </lineage>
</organism>
<dbReference type="InterPro" id="IPR028082">
    <property type="entry name" value="Peripla_BP_I"/>
</dbReference>
<dbReference type="CDD" id="cd01536">
    <property type="entry name" value="PBP1_ABC_sugar_binding-like"/>
    <property type="match status" value="1"/>
</dbReference>
<comment type="caution">
    <text evidence="5">The sequence shown here is derived from an EMBL/GenBank/DDBJ whole genome shotgun (WGS) entry which is preliminary data.</text>
</comment>
<dbReference type="EMBL" id="JACHGN010000015">
    <property type="protein sequence ID" value="MBB5136721.1"/>
    <property type="molecule type" value="Genomic_DNA"/>
</dbReference>
<keyword evidence="5" id="KW-0813">Transport</keyword>
<dbReference type="GO" id="GO:0030246">
    <property type="term" value="F:carbohydrate binding"/>
    <property type="evidence" value="ECO:0007669"/>
    <property type="project" value="UniProtKB-ARBA"/>
</dbReference>
<evidence type="ECO:0000313" key="6">
    <source>
        <dbReference type="Proteomes" id="UP000578449"/>
    </source>
</evidence>
<evidence type="ECO:0000259" key="4">
    <source>
        <dbReference type="Pfam" id="PF13407"/>
    </source>
</evidence>
<keyword evidence="6" id="KW-1185">Reference proteome</keyword>
<dbReference type="PANTHER" id="PTHR46847">
    <property type="entry name" value="D-ALLOSE-BINDING PERIPLASMIC PROTEIN-RELATED"/>
    <property type="match status" value="1"/>
</dbReference>
<dbReference type="SUPFAM" id="SSF53822">
    <property type="entry name" value="Periplasmic binding protein-like I"/>
    <property type="match status" value="1"/>
</dbReference>
<keyword evidence="5" id="KW-0762">Sugar transport</keyword>
<evidence type="ECO:0000256" key="1">
    <source>
        <dbReference type="ARBA" id="ARBA00004196"/>
    </source>
</evidence>